<protein>
    <submittedName>
        <fullName evidence="1">Uncharacterized protein</fullName>
    </submittedName>
</protein>
<reference evidence="1 2" key="3">
    <citation type="journal article" date="2022" name="Microbiol. Spectr.">
        <title>Folding features and dynamics of 3D genome architecture in plant fungal pathogens.</title>
        <authorList>
            <person name="Xia C."/>
        </authorList>
    </citation>
    <scope>NUCLEOTIDE SEQUENCE [LARGE SCALE GENOMIC DNA]</scope>
    <source>
        <strain evidence="1 2">93-210</strain>
    </source>
</reference>
<dbReference type="EMBL" id="CM045869">
    <property type="protein sequence ID" value="KAI7954680.1"/>
    <property type="molecule type" value="Genomic_DNA"/>
</dbReference>
<keyword evidence="2" id="KW-1185">Reference proteome</keyword>
<gene>
    <name evidence="1" type="ORF">MJO28_005080</name>
</gene>
<reference evidence="2" key="2">
    <citation type="journal article" date="2018" name="Mol. Plant Microbe Interact.">
        <title>Genome sequence resources for the wheat stripe rust pathogen (Puccinia striiformis f. sp. tritici) and the barley stripe rust pathogen (Puccinia striiformis f. sp. hordei).</title>
        <authorList>
            <person name="Xia C."/>
            <person name="Wang M."/>
            <person name="Yin C."/>
            <person name="Cornejo O.E."/>
            <person name="Hulbert S.H."/>
            <person name="Chen X."/>
        </authorList>
    </citation>
    <scope>NUCLEOTIDE SEQUENCE [LARGE SCALE GENOMIC DNA]</scope>
    <source>
        <strain evidence="2">93-210</strain>
    </source>
</reference>
<accession>A0ACC0EJV4</accession>
<reference evidence="2" key="1">
    <citation type="journal article" date="2018" name="BMC Genomics">
        <title>Genomic insights into host adaptation between the wheat stripe rust pathogen (Puccinia striiformis f. sp. tritici) and the barley stripe rust pathogen (Puccinia striiformis f. sp. hordei).</title>
        <authorList>
            <person name="Xia C."/>
            <person name="Wang M."/>
            <person name="Yin C."/>
            <person name="Cornejo O.E."/>
            <person name="Hulbert S.H."/>
            <person name="Chen X."/>
        </authorList>
    </citation>
    <scope>NUCLEOTIDE SEQUENCE [LARGE SCALE GENOMIC DNA]</scope>
    <source>
        <strain evidence="2">93-210</strain>
    </source>
</reference>
<proteinExistence type="predicted"/>
<dbReference type="Proteomes" id="UP001060170">
    <property type="component" value="Chromosome 5"/>
</dbReference>
<name>A0ACC0EJV4_9BASI</name>
<organism evidence="1 2">
    <name type="scientific">Puccinia striiformis f. sp. tritici</name>
    <dbReference type="NCBI Taxonomy" id="168172"/>
    <lineage>
        <taxon>Eukaryota</taxon>
        <taxon>Fungi</taxon>
        <taxon>Dikarya</taxon>
        <taxon>Basidiomycota</taxon>
        <taxon>Pucciniomycotina</taxon>
        <taxon>Pucciniomycetes</taxon>
        <taxon>Pucciniales</taxon>
        <taxon>Pucciniaceae</taxon>
        <taxon>Puccinia</taxon>
    </lineage>
</organism>
<comment type="caution">
    <text evidence="1">The sequence shown here is derived from an EMBL/GenBank/DDBJ whole genome shotgun (WGS) entry which is preliminary data.</text>
</comment>
<sequence length="353" mass="38898">MDHLIDPAFLTDYIPPPPPSTKSKSPTLPPVRVPMARPKKTAAKKKKTPDPPIQPSPTKKKVNAETETKKENETNGFGWDEDQSIVTANDVVWTELLEAHPWREFTKLKDKPFPVYDLAYSVFNGKAASGDLAEQEVFPATTDAVKLSAAAKRKACTQLDTSDSDVEVDPISSVQTSTTNPTKRVRDNKNSLIKAEMDGINGAILSVFRKADGLVGAFNMIATAISHSRQPNNIMLKRSSPIEHLSSRSSRSPSSQIPSSQITPHHLSNLVVVSHIKSPINSNLPVTNNVIPVSERALDLCAERFLGKVSDDSYADFISVLENEQKARTFLVISRNVNDQVVLKWLENQAQKQ</sequence>
<evidence type="ECO:0000313" key="1">
    <source>
        <dbReference type="EMBL" id="KAI7954680.1"/>
    </source>
</evidence>
<evidence type="ECO:0000313" key="2">
    <source>
        <dbReference type="Proteomes" id="UP001060170"/>
    </source>
</evidence>